<dbReference type="NCBIfam" id="TIGR01981">
    <property type="entry name" value="sufD"/>
    <property type="match status" value="1"/>
</dbReference>
<dbReference type="KEGG" id="bcib:IM45_1021"/>
<accession>A0A088MYF5</accession>
<proteinExistence type="predicted"/>
<dbReference type="Pfam" id="PF01458">
    <property type="entry name" value="SUFBD_core"/>
    <property type="match status" value="1"/>
</dbReference>
<dbReference type="InterPro" id="IPR055346">
    <property type="entry name" value="Fe-S_cluster_assembly_SufBD"/>
</dbReference>
<evidence type="ECO:0000313" key="2">
    <source>
        <dbReference type="EMBL" id="AIN47380.1"/>
    </source>
</evidence>
<dbReference type="eggNOG" id="COG0719">
    <property type="taxonomic scope" value="Bacteria"/>
</dbReference>
<dbReference type="RefSeq" id="WP_038498906.1">
    <property type="nucleotide sequence ID" value="NZ_CP008985.1"/>
</dbReference>
<dbReference type="Proteomes" id="UP000067325">
    <property type="component" value="Chromosome"/>
</dbReference>
<dbReference type="EMBL" id="CP008985">
    <property type="protein sequence ID" value="AIN47380.1"/>
    <property type="molecule type" value="Genomic_DNA"/>
</dbReference>
<evidence type="ECO:0000259" key="1">
    <source>
        <dbReference type="Pfam" id="PF01458"/>
    </source>
</evidence>
<reference evidence="2 3" key="1">
    <citation type="journal article" date="2014" name="MBio">
        <title>Differential genome evolution between companion symbionts in an insect-bacterial symbiosis.</title>
        <authorList>
            <person name="Bennett G.M."/>
            <person name="McCutcheon J.P."/>
            <person name="MacDonald B.R."/>
            <person name="Romanovicz D."/>
            <person name="Moran N.A."/>
        </authorList>
    </citation>
    <scope>NUCLEOTIDE SEQUENCE [LARGE SCALE GENOMIC DNA]</scope>
    <source>
        <strain evidence="2 3">BGSS</strain>
    </source>
</reference>
<protein>
    <submittedName>
        <fullName evidence="2">Iron-sulfur cluster assembly protein SufD</fullName>
    </submittedName>
</protein>
<dbReference type="SUPFAM" id="SSF101960">
    <property type="entry name" value="Stabilizer of iron transporter SufD"/>
    <property type="match status" value="1"/>
</dbReference>
<sequence>MAGLIKNNQGFLNQWHELFDSSIPTDIHTHTHWQKVEQLGLPTCKHANWNKTQLNSLLAHNFTKAIIRPVSVAKCDSLSITFDAYRLVFIDGRFAPALSDYNTGQWQVKVEQSTKRQPLPAPIYSEVFLHLTESLSSETTRIRLAASEIAQKPLYLLHISQANDAQNKLNILHYRHHIEIEHNAKGQIIEHFVSLAQPHFSHFSGARMTINVSDHAHFSHLKLACEKSTCYHFAHNDITIGNDAIVHDHTFILSSGMTRHQTSLQLNGERSDVLLKSLRLPANQDISDIFTYLEHNKGYCLSRQLHKVIAFDSSKGFFNGLIKVAKHAFKTDGKMINNNLLLGKLAKVSSKPELEIYTDDVKCSHGATVGYINDEQMFYLRSRGLTHKDAQQTIISAFAKEIVDTIGHQHQIVSDIVLKRISEILQNNLVTL</sequence>
<dbReference type="NCBIfam" id="NF008194">
    <property type="entry name" value="PRK10948.1"/>
    <property type="match status" value="1"/>
</dbReference>
<gene>
    <name evidence="2" type="ORF">IM45_1021</name>
</gene>
<dbReference type="PANTHER" id="PTHR43575:SF1">
    <property type="entry name" value="PROTEIN ABCI7, CHLOROPLASTIC"/>
    <property type="match status" value="1"/>
</dbReference>
<dbReference type="InterPro" id="IPR011542">
    <property type="entry name" value="SUF_FeS_clus_asmbl_SufD"/>
</dbReference>
<dbReference type="InterPro" id="IPR000825">
    <property type="entry name" value="SUF_FeS_clus_asmbl_SufBD_core"/>
</dbReference>
<feature type="domain" description="SUF system FeS cluster assembly SufBD core" evidence="1">
    <location>
        <begin position="167"/>
        <end position="398"/>
    </location>
</feature>
<dbReference type="InterPro" id="IPR037284">
    <property type="entry name" value="SUF_FeS_clus_asmbl_SufBD_sf"/>
</dbReference>
<evidence type="ECO:0000313" key="3">
    <source>
        <dbReference type="Proteomes" id="UP000067325"/>
    </source>
</evidence>
<dbReference type="OrthoDB" id="9768262at2"/>
<dbReference type="PANTHER" id="PTHR43575">
    <property type="entry name" value="PROTEIN ABCI7, CHLOROPLASTIC"/>
    <property type="match status" value="1"/>
</dbReference>
<dbReference type="AlphaFoldDB" id="A0A088MYF5"/>
<name>A0A088MYF5_9GAMM</name>
<organism evidence="2 3">
    <name type="scientific">Candidatus Palibaumannia cicadellinicola</name>
    <dbReference type="NCBI Taxonomy" id="186490"/>
    <lineage>
        <taxon>Bacteria</taxon>
        <taxon>Pseudomonadati</taxon>
        <taxon>Pseudomonadota</taxon>
        <taxon>Gammaproteobacteria</taxon>
        <taxon>Candidatus Palibaumannia</taxon>
    </lineage>
</organism>
<dbReference type="GO" id="GO:0016226">
    <property type="term" value="P:iron-sulfur cluster assembly"/>
    <property type="evidence" value="ECO:0007669"/>
    <property type="project" value="InterPro"/>
</dbReference>